<dbReference type="Proteomes" id="UP001205603">
    <property type="component" value="Unassembled WGS sequence"/>
</dbReference>
<comment type="caution">
    <text evidence="2">The sequence shown here is derived from an EMBL/GenBank/DDBJ whole genome shotgun (WGS) entry which is preliminary data.</text>
</comment>
<keyword evidence="2" id="KW-0436">Ligase</keyword>
<evidence type="ECO:0000313" key="3">
    <source>
        <dbReference type="Proteomes" id="UP001205603"/>
    </source>
</evidence>
<name>A0ABT1MGP5_9BACT</name>
<sequence length="223" mass="24666">MTGIKVTVSEKFLSVCPQFDAAVITAKVHNSALNPRLWQEIDAESRRIKETYTLPDINKREAIRSTRAAYKALGKDPNRYRPSAEALCRRIVKGMELYRISTLVDLINLVSMHTGFSIGGFDAEKINGDLILGVGNANEEFQGIGRGLLNIEGLPVYRDRTGPIGTPTSDEERTKLTLATREILIIINAYSGGEQLGNAVRLTGCLLTEYADAKELSYTEIFK</sequence>
<gene>
    <name evidence="2" type="ORF">NMU02_01950</name>
</gene>
<dbReference type="Pfam" id="PF03483">
    <property type="entry name" value="B3_4"/>
    <property type="match status" value="1"/>
</dbReference>
<dbReference type="SMART" id="SM00873">
    <property type="entry name" value="B3_4"/>
    <property type="match status" value="1"/>
</dbReference>
<dbReference type="Gene3D" id="3.50.40.10">
    <property type="entry name" value="Phenylalanyl-trna Synthetase, Chain B, domain 3"/>
    <property type="match status" value="1"/>
</dbReference>
<dbReference type="RefSeq" id="WP_255025458.1">
    <property type="nucleotide sequence ID" value="NZ_JANDHW010000002.1"/>
</dbReference>
<keyword evidence="3" id="KW-1185">Reference proteome</keyword>
<dbReference type="GO" id="GO:0016874">
    <property type="term" value="F:ligase activity"/>
    <property type="evidence" value="ECO:0007669"/>
    <property type="project" value="UniProtKB-KW"/>
</dbReference>
<dbReference type="InterPro" id="IPR005146">
    <property type="entry name" value="B3/B4_tRNA-bd"/>
</dbReference>
<dbReference type="SUPFAM" id="SSF56037">
    <property type="entry name" value="PheT/TilS domain"/>
    <property type="match status" value="1"/>
</dbReference>
<reference evidence="2 3" key="1">
    <citation type="submission" date="2022-07" db="EMBL/GenBank/DDBJ databases">
        <title>Fecal culturing of patients with breast cancer.</title>
        <authorList>
            <person name="Teng N.M.Y."/>
            <person name="Kiu R."/>
            <person name="Evans R."/>
            <person name="Baker D.J."/>
            <person name="Zenner C."/>
            <person name="Robinson S.D."/>
            <person name="Hall L.J."/>
        </authorList>
    </citation>
    <scope>NUCLEOTIDE SEQUENCE [LARGE SCALE GENOMIC DNA]</scope>
    <source>
        <strain evidence="2 3">LH1063</strain>
    </source>
</reference>
<accession>A0ABT1MGP5</accession>
<proteinExistence type="predicted"/>
<dbReference type="PANTHER" id="PTHR39209">
    <property type="match status" value="1"/>
</dbReference>
<dbReference type="EMBL" id="JANDHW010000002">
    <property type="protein sequence ID" value="MCP9610853.1"/>
    <property type="molecule type" value="Genomic_DNA"/>
</dbReference>
<protein>
    <submittedName>
        <fullName evidence="2">Phenylalanine--tRNA ligase beta subunit-related protein</fullName>
    </submittedName>
</protein>
<dbReference type="InterPro" id="IPR020825">
    <property type="entry name" value="Phe-tRNA_synthase-like_B3/B4"/>
</dbReference>
<feature type="domain" description="B3/B4 tRNA-binding" evidence="1">
    <location>
        <begin position="64"/>
        <end position="212"/>
    </location>
</feature>
<organism evidence="2 3">
    <name type="scientific">Coprobacter tertius</name>
    <dbReference type="NCBI Taxonomy" id="2944915"/>
    <lineage>
        <taxon>Bacteria</taxon>
        <taxon>Pseudomonadati</taxon>
        <taxon>Bacteroidota</taxon>
        <taxon>Bacteroidia</taxon>
        <taxon>Bacteroidales</taxon>
        <taxon>Barnesiellaceae</taxon>
        <taxon>Coprobacter</taxon>
    </lineage>
</organism>
<evidence type="ECO:0000313" key="2">
    <source>
        <dbReference type="EMBL" id="MCP9610853.1"/>
    </source>
</evidence>
<evidence type="ECO:0000259" key="1">
    <source>
        <dbReference type="SMART" id="SM00873"/>
    </source>
</evidence>
<dbReference type="PANTHER" id="PTHR39209:SF2">
    <property type="entry name" value="CYTOPLASMIC PROTEIN"/>
    <property type="match status" value="1"/>
</dbReference>